<dbReference type="PROSITE" id="PS50071">
    <property type="entry name" value="HOMEOBOX_2"/>
    <property type="match status" value="1"/>
</dbReference>
<dbReference type="SUPFAM" id="SSF55961">
    <property type="entry name" value="Bet v1-like"/>
    <property type="match status" value="2"/>
</dbReference>
<sequence>MKLYGGFGRSGFYSGAETASAPPYRSSLTLDDDHGGSTSFYDAIPDLYPGGGAGAYSAAACSWITTSSTWSPVSLYSANCNLAYSTNTLASERIRSERRALREMEINEDSKLTDHKSMQQKNIEKPKARLMDEVEARVNAMDHIAKRSSMQLAAASMEEESCSTFPEAGALARNNNRSSTALINAHANENAGQAVHEEDRRTAGESEHGPLVGCQLAPNKSKKRATRHAPAVIAHLEDLFQECPNPNEAQRLQLSGRLGLTVEQVRYWFQNRRTQLKSENSRRENTLMKDENDRLRAENLMLRHAMENAMCPCCGGPVSMQKSFELQQIKLNNASMKDQLERYYGLGSTLLSDKRAATGGISSLNRHASTSVGGDYEIQIGGNLGVFQKSRRHNAQKHLLPVTSDELMVIEKDMIAELALVALEELITMTCSNEPLWAISPSTHKEVLNFDEYLRQFPRGIGPLRDGYQSEASRETSMVTADAHFVVESFLNAKRWMELFPCIVTKADMGEIISSGSPITRDGALQLMFAEIQVPSPVVPTCQVYFLRFCKMVSGGTWAVVDVSVDNLRGDSPSTAHKCRKRPSGCLIQQLPDGLSKITWMEHFEFDNSIHQHPFRPLVISGIAFSAQRWLATLKRQCAWHAILIANSLSSRGLGSEEAGKVALLKLGQSMTKQLCCNVSSSLGWVTLTGNFKGKTEERVMTRESAPLMSPYNTFSMILSAASSFWLPVLPHVVFEFLSNPDRRKEWDILSLNGSVEELVSVSKGQDCGNYVSLLRPKLGDSKMLILQDCCTDALSSTFVYAPVDMIAMNELMRAENSFYQGKPIIPSGFVIMPDGRTDEEITSKDEARNMSNTGGSLVTVVFQLLVSRREQSKMDLEPIKMMNTLVCNTAQSIKDGMKLNELSNQEEAQSSKTPSLNKL</sequence>
<dbReference type="GO" id="GO:0005634">
    <property type="term" value="C:nucleus"/>
    <property type="evidence" value="ECO:0007669"/>
    <property type="project" value="UniProtKB-SubCell"/>
</dbReference>
<keyword evidence="6 9" id="KW-0371">Homeobox</keyword>
<feature type="DNA-binding region" description="Homeobox" evidence="9">
    <location>
        <begin position="221"/>
        <end position="280"/>
    </location>
</feature>
<dbReference type="InterPro" id="IPR009057">
    <property type="entry name" value="Homeodomain-like_sf"/>
</dbReference>
<dbReference type="PROSITE" id="PS50848">
    <property type="entry name" value="START"/>
    <property type="match status" value="1"/>
</dbReference>
<keyword evidence="4" id="KW-0175">Coiled coil</keyword>
<evidence type="ECO:0000313" key="15">
    <source>
        <dbReference type="Proteomes" id="UP000886520"/>
    </source>
</evidence>
<dbReference type="GO" id="GO:0008289">
    <property type="term" value="F:lipid binding"/>
    <property type="evidence" value="ECO:0007669"/>
    <property type="project" value="InterPro"/>
</dbReference>
<evidence type="ECO:0000259" key="12">
    <source>
        <dbReference type="PROSITE" id="PS50071"/>
    </source>
</evidence>
<dbReference type="Pfam" id="PF01852">
    <property type="entry name" value="START"/>
    <property type="match status" value="1"/>
</dbReference>
<evidence type="ECO:0000256" key="8">
    <source>
        <dbReference type="ARBA" id="ARBA00023242"/>
    </source>
</evidence>
<dbReference type="CDD" id="cd00086">
    <property type="entry name" value="homeodomain"/>
    <property type="match status" value="1"/>
</dbReference>
<evidence type="ECO:0000256" key="4">
    <source>
        <dbReference type="ARBA" id="ARBA00023054"/>
    </source>
</evidence>
<keyword evidence="5 9" id="KW-0238">DNA-binding</keyword>
<dbReference type="Pfam" id="PF25797">
    <property type="entry name" value="PDF2_C"/>
    <property type="match status" value="1"/>
</dbReference>
<dbReference type="AlphaFoldDB" id="A0A9D4ULE0"/>
<dbReference type="PANTHER" id="PTHR45654:SF77">
    <property type="entry name" value="HOMEOBOX-LEUCINE ZIPPER PROTEIN MERISTEM L1"/>
    <property type="match status" value="1"/>
</dbReference>
<evidence type="ECO:0000256" key="9">
    <source>
        <dbReference type="PROSITE-ProRule" id="PRU00108"/>
    </source>
</evidence>
<evidence type="ECO:0000313" key="14">
    <source>
        <dbReference type="EMBL" id="KAI5070039.1"/>
    </source>
</evidence>
<dbReference type="Gene3D" id="1.10.10.60">
    <property type="entry name" value="Homeodomain-like"/>
    <property type="match status" value="1"/>
</dbReference>
<evidence type="ECO:0000256" key="10">
    <source>
        <dbReference type="RuleBase" id="RU000682"/>
    </source>
</evidence>
<keyword evidence="8 9" id="KW-0539">Nucleus</keyword>
<name>A0A9D4ULE0_ADICA</name>
<dbReference type="CDD" id="cd08875">
    <property type="entry name" value="START_ArGLABRA2_like"/>
    <property type="match status" value="1"/>
</dbReference>
<dbReference type="InterPro" id="IPR001356">
    <property type="entry name" value="HD"/>
</dbReference>
<dbReference type="SUPFAM" id="SSF46689">
    <property type="entry name" value="Homeodomain-like"/>
    <property type="match status" value="1"/>
</dbReference>
<feature type="region of interest" description="Disordered" evidence="11">
    <location>
        <begin position="190"/>
        <end position="223"/>
    </location>
</feature>
<dbReference type="Pfam" id="PF00046">
    <property type="entry name" value="Homeodomain"/>
    <property type="match status" value="1"/>
</dbReference>
<dbReference type="InterPro" id="IPR042160">
    <property type="entry name" value="HD-Zip_IV"/>
</dbReference>
<evidence type="ECO:0000256" key="2">
    <source>
        <dbReference type="ARBA" id="ARBA00006789"/>
    </source>
</evidence>
<feature type="domain" description="Homeobox" evidence="12">
    <location>
        <begin position="219"/>
        <end position="279"/>
    </location>
</feature>
<evidence type="ECO:0000256" key="1">
    <source>
        <dbReference type="ARBA" id="ARBA00004123"/>
    </source>
</evidence>
<dbReference type="InterPro" id="IPR057993">
    <property type="entry name" value="HD-Zip_IV_C"/>
</dbReference>
<protein>
    <submittedName>
        <fullName evidence="14">Uncharacterized protein</fullName>
    </submittedName>
</protein>
<dbReference type="EMBL" id="JABFUD020000014">
    <property type="protein sequence ID" value="KAI5070039.1"/>
    <property type="molecule type" value="Genomic_DNA"/>
</dbReference>
<evidence type="ECO:0000256" key="3">
    <source>
        <dbReference type="ARBA" id="ARBA00023015"/>
    </source>
</evidence>
<dbReference type="OrthoDB" id="6159439at2759"/>
<keyword evidence="15" id="KW-1185">Reference proteome</keyword>
<evidence type="ECO:0000259" key="13">
    <source>
        <dbReference type="PROSITE" id="PS50848"/>
    </source>
</evidence>
<comment type="similarity">
    <text evidence="2">Belongs to the HD-ZIP homeobox family. Class IV subfamily.</text>
</comment>
<gene>
    <name evidence="14" type="ORF">GOP47_0014382</name>
</gene>
<comment type="subcellular location">
    <subcellularLocation>
        <location evidence="1 9 10">Nucleus</location>
    </subcellularLocation>
</comment>
<evidence type="ECO:0000256" key="11">
    <source>
        <dbReference type="SAM" id="MobiDB-lite"/>
    </source>
</evidence>
<evidence type="ECO:0000256" key="6">
    <source>
        <dbReference type="ARBA" id="ARBA00023155"/>
    </source>
</evidence>
<dbReference type="Proteomes" id="UP000886520">
    <property type="component" value="Chromosome 14"/>
</dbReference>
<dbReference type="GO" id="GO:0003677">
    <property type="term" value="F:DNA binding"/>
    <property type="evidence" value="ECO:0007669"/>
    <property type="project" value="UniProtKB-UniRule"/>
</dbReference>
<feature type="domain" description="START" evidence="13">
    <location>
        <begin position="408"/>
        <end position="643"/>
    </location>
</feature>
<evidence type="ECO:0000256" key="7">
    <source>
        <dbReference type="ARBA" id="ARBA00023163"/>
    </source>
</evidence>
<dbReference type="SMART" id="SM00234">
    <property type="entry name" value="START"/>
    <property type="match status" value="1"/>
</dbReference>
<accession>A0A9D4ULE0</accession>
<dbReference type="SMART" id="SM00389">
    <property type="entry name" value="HOX"/>
    <property type="match status" value="1"/>
</dbReference>
<dbReference type="PANTHER" id="PTHR45654">
    <property type="entry name" value="HOMEOBOX-LEUCINE ZIPPER PROTEIN MERISTEM L1"/>
    <property type="match status" value="1"/>
</dbReference>
<proteinExistence type="inferred from homology"/>
<comment type="caution">
    <text evidence="14">The sequence shown here is derived from an EMBL/GenBank/DDBJ whole genome shotgun (WGS) entry which is preliminary data.</text>
</comment>
<feature type="compositionally biased region" description="Basic and acidic residues" evidence="11">
    <location>
        <begin position="195"/>
        <end position="208"/>
    </location>
</feature>
<keyword evidence="7" id="KW-0804">Transcription</keyword>
<reference evidence="14" key="1">
    <citation type="submission" date="2021-01" db="EMBL/GenBank/DDBJ databases">
        <title>Adiantum capillus-veneris genome.</title>
        <authorList>
            <person name="Fang Y."/>
            <person name="Liao Q."/>
        </authorList>
    </citation>
    <scope>NUCLEOTIDE SEQUENCE</scope>
    <source>
        <strain evidence="14">H3</strain>
        <tissue evidence="14">Leaf</tissue>
    </source>
</reference>
<organism evidence="14 15">
    <name type="scientific">Adiantum capillus-veneris</name>
    <name type="common">Maidenhair fern</name>
    <dbReference type="NCBI Taxonomy" id="13818"/>
    <lineage>
        <taxon>Eukaryota</taxon>
        <taxon>Viridiplantae</taxon>
        <taxon>Streptophyta</taxon>
        <taxon>Embryophyta</taxon>
        <taxon>Tracheophyta</taxon>
        <taxon>Polypodiopsida</taxon>
        <taxon>Polypodiidae</taxon>
        <taxon>Polypodiales</taxon>
        <taxon>Pteridineae</taxon>
        <taxon>Pteridaceae</taxon>
        <taxon>Vittarioideae</taxon>
        <taxon>Adiantum</taxon>
    </lineage>
</organism>
<evidence type="ECO:0000256" key="5">
    <source>
        <dbReference type="ARBA" id="ARBA00023125"/>
    </source>
</evidence>
<keyword evidence="3" id="KW-0805">Transcription regulation</keyword>
<dbReference type="InterPro" id="IPR002913">
    <property type="entry name" value="START_lipid-bd_dom"/>
</dbReference>